<comment type="similarity">
    <text evidence="2">Belongs to the major facilitator superfamily.</text>
</comment>
<evidence type="ECO:0000313" key="8">
    <source>
        <dbReference type="EMBL" id="CAD8050993.1"/>
    </source>
</evidence>
<feature type="transmembrane region" description="Helical" evidence="7">
    <location>
        <begin position="28"/>
        <end position="46"/>
    </location>
</feature>
<keyword evidence="4 7" id="KW-0812">Transmembrane</keyword>
<accession>A0A8S1K8W8</accession>
<evidence type="ECO:0000256" key="4">
    <source>
        <dbReference type="ARBA" id="ARBA00022692"/>
    </source>
</evidence>
<reference evidence="8" key="1">
    <citation type="submission" date="2021-01" db="EMBL/GenBank/DDBJ databases">
        <authorList>
            <consortium name="Genoscope - CEA"/>
            <person name="William W."/>
        </authorList>
    </citation>
    <scope>NUCLEOTIDE SEQUENCE</scope>
</reference>
<keyword evidence="5 7" id="KW-1133">Transmembrane helix</keyword>
<keyword evidence="9" id="KW-1185">Reference proteome</keyword>
<evidence type="ECO:0008006" key="10">
    <source>
        <dbReference type="Google" id="ProtNLM"/>
    </source>
</evidence>
<evidence type="ECO:0000256" key="7">
    <source>
        <dbReference type="SAM" id="Phobius"/>
    </source>
</evidence>
<dbReference type="EMBL" id="CAJJDM010000012">
    <property type="protein sequence ID" value="CAD8050993.1"/>
    <property type="molecule type" value="Genomic_DNA"/>
</dbReference>
<keyword evidence="3" id="KW-0813">Transport</keyword>
<evidence type="ECO:0000256" key="5">
    <source>
        <dbReference type="ARBA" id="ARBA00022989"/>
    </source>
</evidence>
<dbReference type="GO" id="GO:0012505">
    <property type="term" value="C:endomembrane system"/>
    <property type="evidence" value="ECO:0007669"/>
    <property type="project" value="UniProtKB-SubCell"/>
</dbReference>
<dbReference type="GO" id="GO:0022857">
    <property type="term" value="F:transmembrane transporter activity"/>
    <property type="evidence" value="ECO:0007669"/>
    <property type="project" value="InterPro"/>
</dbReference>
<keyword evidence="6 7" id="KW-0472">Membrane</keyword>
<evidence type="ECO:0000256" key="2">
    <source>
        <dbReference type="ARBA" id="ARBA00008335"/>
    </source>
</evidence>
<dbReference type="PANTHER" id="PTHR23512:SF3">
    <property type="entry name" value="MAJOR FACILITATOR SUPERFAMILY DOMAIN-CONTAINING PROTEIN 1"/>
    <property type="match status" value="1"/>
</dbReference>
<evidence type="ECO:0000256" key="1">
    <source>
        <dbReference type="ARBA" id="ARBA00004127"/>
    </source>
</evidence>
<protein>
    <recommendedName>
        <fullName evidence="10">Major facilitator superfamily (MFS) profile domain-containing protein</fullName>
    </recommendedName>
</protein>
<dbReference type="Pfam" id="PF07690">
    <property type="entry name" value="MFS_1"/>
    <property type="match status" value="1"/>
</dbReference>
<dbReference type="PANTHER" id="PTHR23512">
    <property type="entry name" value="MAJOR FACILITATOR SUPERFAMILY DOMAIN-CONTAINING PROTEIN 1"/>
    <property type="match status" value="1"/>
</dbReference>
<comment type="caution">
    <text evidence="8">The sequence shown here is derived from an EMBL/GenBank/DDBJ whole genome shotgun (WGS) entry which is preliminary data.</text>
</comment>
<evidence type="ECO:0000256" key="6">
    <source>
        <dbReference type="ARBA" id="ARBA00023136"/>
    </source>
</evidence>
<dbReference type="InterPro" id="IPR011701">
    <property type="entry name" value="MFS"/>
</dbReference>
<comment type="subcellular location">
    <subcellularLocation>
        <location evidence="1">Endomembrane system</location>
        <topology evidence="1">Multi-pass membrane protein</topology>
    </subcellularLocation>
</comment>
<feature type="transmembrane region" description="Helical" evidence="7">
    <location>
        <begin position="53"/>
        <end position="73"/>
    </location>
</feature>
<dbReference type="Proteomes" id="UP000688137">
    <property type="component" value="Unassembled WGS sequence"/>
</dbReference>
<evidence type="ECO:0000313" key="9">
    <source>
        <dbReference type="Proteomes" id="UP000688137"/>
    </source>
</evidence>
<organism evidence="8 9">
    <name type="scientific">Paramecium primaurelia</name>
    <dbReference type="NCBI Taxonomy" id="5886"/>
    <lineage>
        <taxon>Eukaryota</taxon>
        <taxon>Sar</taxon>
        <taxon>Alveolata</taxon>
        <taxon>Ciliophora</taxon>
        <taxon>Intramacronucleata</taxon>
        <taxon>Oligohymenophorea</taxon>
        <taxon>Peniculida</taxon>
        <taxon>Parameciidae</taxon>
        <taxon>Paramecium</taxon>
    </lineage>
</organism>
<evidence type="ECO:0000256" key="3">
    <source>
        <dbReference type="ARBA" id="ARBA00022448"/>
    </source>
</evidence>
<dbReference type="InterPro" id="IPR052187">
    <property type="entry name" value="MFSD1"/>
</dbReference>
<feature type="transmembrane region" description="Helical" evidence="7">
    <location>
        <begin position="85"/>
        <end position="106"/>
    </location>
</feature>
<dbReference type="AlphaFoldDB" id="A0A8S1K8W8"/>
<sequence>MNIIFIMITCDSQNACLTALIFGQILNGVYYSLYAAVMWPCVPLCVPERAAGTAFGVVNAVQNIGLTVFPVIVGHLISDETSQTYVIILGSSAIIGLISNIGLWFVDKQNGSKIAKTSLKDNSQVQDLNCNRNMIIQFLNLNQSEIFYNTQFINYNSNIPQ</sequence>
<gene>
    <name evidence="8" type="ORF">PPRIM_AZ9-3.1.T0170336</name>
</gene>
<name>A0A8S1K8W8_PARPR</name>
<proteinExistence type="inferred from homology"/>